<dbReference type="Proteomes" id="UP000037530">
    <property type="component" value="Unassembled WGS sequence"/>
</dbReference>
<dbReference type="Pfam" id="PF00126">
    <property type="entry name" value="HTH_1"/>
    <property type="match status" value="1"/>
</dbReference>
<dbReference type="PROSITE" id="PS50931">
    <property type="entry name" value="HTH_LYSR"/>
    <property type="match status" value="1"/>
</dbReference>
<dbReference type="SUPFAM" id="SSF46785">
    <property type="entry name" value="Winged helix' DNA-binding domain"/>
    <property type="match status" value="1"/>
</dbReference>
<dbReference type="InterPro" id="IPR036388">
    <property type="entry name" value="WH-like_DNA-bd_sf"/>
</dbReference>
<dbReference type="FunFam" id="1.10.10.10:FF:000001">
    <property type="entry name" value="LysR family transcriptional regulator"/>
    <property type="match status" value="1"/>
</dbReference>
<dbReference type="InterPro" id="IPR005119">
    <property type="entry name" value="LysR_subst-bd"/>
</dbReference>
<dbReference type="PATRIC" id="fig|171383.3.peg.1279"/>
<keyword evidence="2" id="KW-0805">Transcription regulation</keyword>
<sequence length="293" mass="32440">MYSVSDLETFVAVAKHGGISPAARVLGISVATTSHRLAKIEQSLKVALFHRSNRSLKLSDEGARFLERIESILEDLQEAECAISGRSTQLRGHLRVTMSPWVLKQFIMPRLYQFKDAHPELTLEFNVTDRFVPLAEEMTDCAIRVGELTDSSMVGYKLAENKRVICASPDYIAREGVIDSLAKLQQASWVCLPWQTKLSVKCGNKSNHSIQMAKKLIVSSSDMLTEGAVHGSGLAIKSYLAIEDELANGSLVEVMPGSLCNDNAPISFLYPVGAKSVRKIQYFKEFVAEIFKQ</sequence>
<evidence type="ECO:0000313" key="6">
    <source>
        <dbReference type="EMBL" id="KOO08587.1"/>
    </source>
</evidence>
<dbReference type="Gene3D" id="3.40.190.290">
    <property type="match status" value="1"/>
</dbReference>
<dbReference type="Gene3D" id="1.10.10.10">
    <property type="entry name" value="Winged helix-like DNA-binding domain superfamily/Winged helix DNA-binding domain"/>
    <property type="match status" value="1"/>
</dbReference>
<proteinExistence type="inferred from homology"/>
<dbReference type="Pfam" id="PF03466">
    <property type="entry name" value="LysR_substrate"/>
    <property type="match status" value="1"/>
</dbReference>
<dbReference type="RefSeq" id="WP_053408231.1">
    <property type="nucleotide sequence ID" value="NZ_DAIPHI010000040.1"/>
</dbReference>
<dbReference type="PANTHER" id="PTHR30537:SF5">
    <property type="entry name" value="HTH-TYPE TRANSCRIPTIONAL ACTIVATOR TTDR-RELATED"/>
    <property type="match status" value="1"/>
</dbReference>
<dbReference type="GO" id="GO:0003700">
    <property type="term" value="F:DNA-binding transcription factor activity"/>
    <property type="evidence" value="ECO:0007669"/>
    <property type="project" value="InterPro"/>
</dbReference>
<dbReference type="InterPro" id="IPR058163">
    <property type="entry name" value="LysR-type_TF_proteobact-type"/>
</dbReference>
<comment type="similarity">
    <text evidence="1">Belongs to the LysR transcriptional regulatory family.</text>
</comment>
<evidence type="ECO:0000256" key="1">
    <source>
        <dbReference type="ARBA" id="ARBA00009437"/>
    </source>
</evidence>
<dbReference type="CDD" id="cd08422">
    <property type="entry name" value="PBP2_CrgA_like"/>
    <property type="match status" value="1"/>
</dbReference>
<feature type="domain" description="HTH lysR-type" evidence="5">
    <location>
        <begin position="1"/>
        <end position="59"/>
    </location>
</feature>
<evidence type="ECO:0000256" key="3">
    <source>
        <dbReference type="ARBA" id="ARBA00023125"/>
    </source>
</evidence>
<name>A0A0M0I3B1_9VIBR</name>
<dbReference type="AlphaFoldDB" id="A0A0M0I3B1"/>
<comment type="caution">
    <text evidence="6">The sequence shown here is derived from an EMBL/GenBank/DDBJ whole genome shotgun (WGS) entry which is preliminary data.</text>
</comment>
<dbReference type="PANTHER" id="PTHR30537">
    <property type="entry name" value="HTH-TYPE TRANSCRIPTIONAL REGULATOR"/>
    <property type="match status" value="1"/>
</dbReference>
<dbReference type="EMBL" id="LHPI01000003">
    <property type="protein sequence ID" value="KOO08587.1"/>
    <property type="molecule type" value="Genomic_DNA"/>
</dbReference>
<organism evidence="6 7">
    <name type="scientific">Vibrio hepatarius</name>
    <dbReference type="NCBI Taxonomy" id="171383"/>
    <lineage>
        <taxon>Bacteria</taxon>
        <taxon>Pseudomonadati</taxon>
        <taxon>Pseudomonadota</taxon>
        <taxon>Gammaproteobacteria</taxon>
        <taxon>Vibrionales</taxon>
        <taxon>Vibrionaceae</taxon>
        <taxon>Vibrio</taxon>
        <taxon>Vibrio oreintalis group</taxon>
    </lineage>
</organism>
<keyword evidence="3" id="KW-0238">DNA-binding</keyword>
<dbReference type="GO" id="GO:0043565">
    <property type="term" value="F:sequence-specific DNA binding"/>
    <property type="evidence" value="ECO:0007669"/>
    <property type="project" value="TreeGrafter"/>
</dbReference>
<evidence type="ECO:0000313" key="7">
    <source>
        <dbReference type="Proteomes" id="UP000037530"/>
    </source>
</evidence>
<reference evidence="7" key="1">
    <citation type="submission" date="2015-08" db="EMBL/GenBank/DDBJ databases">
        <title>Vibrio galatheae sp. nov., a novel member of the Vibrionaceae family isolated from the Solomon Islands.</title>
        <authorList>
            <person name="Giubergia S."/>
            <person name="Machado H."/>
            <person name="Mateiu R.V."/>
            <person name="Gram L."/>
        </authorList>
    </citation>
    <scope>NUCLEOTIDE SEQUENCE [LARGE SCALE GENOMIC DNA]</scope>
    <source>
        <strain evidence="7">DSM 19134</strain>
    </source>
</reference>
<gene>
    <name evidence="6" type="ORF">AKJ31_06165</name>
</gene>
<keyword evidence="4" id="KW-0804">Transcription</keyword>
<evidence type="ECO:0000259" key="5">
    <source>
        <dbReference type="PROSITE" id="PS50931"/>
    </source>
</evidence>
<dbReference type="SUPFAM" id="SSF53850">
    <property type="entry name" value="Periplasmic binding protein-like II"/>
    <property type="match status" value="1"/>
</dbReference>
<accession>A0A0M0I3B1</accession>
<dbReference type="InterPro" id="IPR036390">
    <property type="entry name" value="WH_DNA-bd_sf"/>
</dbReference>
<dbReference type="InterPro" id="IPR000847">
    <property type="entry name" value="LysR_HTH_N"/>
</dbReference>
<keyword evidence="7" id="KW-1185">Reference proteome</keyword>
<dbReference type="OrthoDB" id="9815676at2"/>
<dbReference type="STRING" id="171383.AKJ31_06165"/>
<evidence type="ECO:0000256" key="2">
    <source>
        <dbReference type="ARBA" id="ARBA00023015"/>
    </source>
</evidence>
<evidence type="ECO:0000256" key="4">
    <source>
        <dbReference type="ARBA" id="ARBA00023163"/>
    </source>
</evidence>
<dbReference type="GO" id="GO:0006351">
    <property type="term" value="P:DNA-templated transcription"/>
    <property type="evidence" value="ECO:0007669"/>
    <property type="project" value="TreeGrafter"/>
</dbReference>
<protein>
    <recommendedName>
        <fullName evidence="5">HTH lysR-type domain-containing protein</fullName>
    </recommendedName>
</protein>